<dbReference type="KEGG" id="hyj:FHG12_06055"/>
<dbReference type="InterPro" id="IPR013324">
    <property type="entry name" value="RNA_pol_sigma_r3/r4-like"/>
</dbReference>
<dbReference type="Gene3D" id="1.10.1740.10">
    <property type="match status" value="1"/>
</dbReference>
<evidence type="ECO:0000256" key="3">
    <source>
        <dbReference type="ARBA" id="ARBA00023082"/>
    </source>
</evidence>
<dbReference type="Proteomes" id="UP000305398">
    <property type="component" value="Chromosome"/>
</dbReference>
<dbReference type="GO" id="GO:0006352">
    <property type="term" value="P:DNA-templated transcription initiation"/>
    <property type="evidence" value="ECO:0007669"/>
    <property type="project" value="InterPro"/>
</dbReference>
<dbReference type="InterPro" id="IPR036388">
    <property type="entry name" value="WH-like_DNA-bd_sf"/>
</dbReference>
<name>A0A5B7ZX53_9BACT</name>
<dbReference type="RefSeq" id="WP_139514874.1">
    <property type="nucleotide sequence ID" value="NZ_CP040896.1"/>
</dbReference>
<dbReference type="InterPro" id="IPR014284">
    <property type="entry name" value="RNA_pol_sigma-70_dom"/>
</dbReference>
<keyword evidence="2" id="KW-0805">Transcription regulation</keyword>
<dbReference type="InterPro" id="IPR013325">
    <property type="entry name" value="RNA_pol_sigma_r2"/>
</dbReference>
<dbReference type="NCBIfam" id="TIGR02937">
    <property type="entry name" value="sigma70-ECF"/>
    <property type="match status" value="1"/>
</dbReference>
<evidence type="ECO:0000256" key="4">
    <source>
        <dbReference type="ARBA" id="ARBA00023163"/>
    </source>
</evidence>
<reference evidence="7 8" key="1">
    <citation type="submission" date="2019-06" db="EMBL/GenBank/DDBJ databases">
        <authorList>
            <person name="Srinivasan S."/>
        </authorList>
    </citation>
    <scope>NUCLEOTIDE SEQUENCE [LARGE SCALE GENOMIC DNA]</scope>
    <source>
        <strain evidence="7 8">17J68-5</strain>
    </source>
</reference>
<evidence type="ECO:0000313" key="7">
    <source>
        <dbReference type="EMBL" id="QDA59694.1"/>
    </source>
</evidence>
<evidence type="ECO:0000259" key="5">
    <source>
        <dbReference type="Pfam" id="PF04542"/>
    </source>
</evidence>
<accession>A0A5B7ZX53</accession>
<dbReference type="GO" id="GO:0003677">
    <property type="term" value="F:DNA binding"/>
    <property type="evidence" value="ECO:0007669"/>
    <property type="project" value="InterPro"/>
</dbReference>
<feature type="domain" description="RNA polymerase sigma factor 70 region 4 type 2" evidence="6">
    <location>
        <begin position="131"/>
        <end position="170"/>
    </location>
</feature>
<keyword evidence="8" id="KW-1185">Reference proteome</keyword>
<proteinExistence type="inferred from homology"/>
<dbReference type="Pfam" id="PF08281">
    <property type="entry name" value="Sigma70_r4_2"/>
    <property type="match status" value="1"/>
</dbReference>
<keyword evidence="3" id="KW-0731">Sigma factor</keyword>
<dbReference type="Pfam" id="PF04542">
    <property type="entry name" value="Sigma70_r2"/>
    <property type="match status" value="1"/>
</dbReference>
<dbReference type="OrthoDB" id="9790423at2"/>
<dbReference type="AlphaFoldDB" id="A0A5B7ZX53"/>
<dbReference type="CDD" id="cd06171">
    <property type="entry name" value="Sigma70_r4"/>
    <property type="match status" value="1"/>
</dbReference>
<comment type="similarity">
    <text evidence="1">Belongs to the sigma-70 factor family. ECF subfamily.</text>
</comment>
<evidence type="ECO:0000313" key="8">
    <source>
        <dbReference type="Proteomes" id="UP000305398"/>
    </source>
</evidence>
<feature type="domain" description="RNA polymerase sigma-70 region 2" evidence="5">
    <location>
        <begin position="27"/>
        <end position="96"/>
    </location>
</feature>
<dbReference type="InterPro" id="IPR013249">
    <property type="entry name" value="RNA_pol_sigma70_r4_t2"/>
</dbReference>
<dbReference type="Gene3D" id="1.10.10.10">
    <property type="entry name" value="Winged helix-like DNA-binding domain superfamily/Winged helix DNA-binding domain"/>
    <property type="match status" value="1"/>
</dbReference>
<evidence type="ECO:0000259" key="6">
    <source>
        <dbReference type="Pfam" id="PF08281"/>
    </source>
</evidence>
<dbReference type="PANTHER" id="PTHR43133">
    <property type="entry name" value="RNA POLYMERASE ECF-TYPE SIGMA FACTO"/>
    <property type="match status" value="1"/>
</dbReference>
<sequence length="212" mass="24345">METTMQPSDSALISLYITGKEEAFELLLDRHKSRVFTTIMLIVRDEDIAEDLLQDTFIKAIHTMRSGRYNEEGKFSSWICRIAHNLAIDFFRREKRSPLLNLDTTSHAFNTLSLAEEGAEAVLTREETYARLRELIQELPAAQKEVLIMRHYGDMSFQEIADATGVSINTALGRMRYALINLRKKMAAQPVFYDQNLYPREAAPVRVQRIAS</sequence>
<keyword evidence="4" id="KW-0804">Transcription</keyword>
<evidence type="ECO:0000256" key="2">
    <source>
        <dbReference type="ARBA" id="ARBA00023015"/>
    </source>
</evidence>
<dbReference type="EMBL" id="CP040896">
    <property type="protein sequence ID" value="QDA59694.1"/>
    <property type="molecule type" value="Genomic_DNA"/>
</dbReference>
<gene>
    <name evidence="7" type="ORF">FHG12_06055</name>
</gene>
<protein>
    <submittedName>
        <fullName evidence="7">Sigma-70 family RNA polymerase sigma factor</fullName>
    </submittedName>
</protein>
<dbReference type="SUPFAM" id="SSF88946">
    <property type="entry name" value="Sigma2 domain of RNA polymerase sigma factors"/>
    <property type="match status" value="1"/>
</dbReference>
<dbReference type="SUPFAM" id="SSF88659">
    <property type="entry name" value="Sigma3 and sigma4 domains of RNA polymerase sigma factors"/>
    <property type="match status" value="1"/>
</dbReference>
<evidence type="ECO:0000256" key="1">
    <source>
        <dbReference type="ARBA" id="ARBA00010641"/>
    </source>
</evidence>
<dbReference type="InterPro" id="IPR007627">
    <property type="entry name" value="RNA_pol_sigma70_r2"/>
</dbReference>
<dbReference type="GO" id="GO:0016987">
    <property type="term" value="F:sigma factor activity"/>
    <property type="evidence" value="ECO:0007669"/>
    <property type="project" value="UniProtKB-KW"/>
</dbReference>
<dbReference type="PANTHER" id="PTHR43133:SF51">
    <property type="entry name" value="RNA POLYMERASE SIGMA FACTOR"/>
    <property type="match status" value="1"/>
</dbReference>
<organism evidence="7 8">
    <name type="scientific">Hymenobacter jejuensis</name>
    <dbReference type="NCBI Taxonomy" id="2502781"/>
    <lineage>
        <taxon>Bacteria</taxon>
        <taxon>Pseudomonadati</taxon>
        <taxon>Bacteroidota</taxon>
        <taxon>Cytophagia</taxon>
        <taxon>Cytophagales</taxon>
        <taxon>Hymenobacteraceae</taxon>
        <taxon>Hymenobacter</taxon>
    </lineage>
</organism>
<dbReference type="InterPro" id="IPR039425">
    <property type="entry name" value="RNA_pol_sigma-70-like"/>
</dbReference>